<dbReference type="PANTHER" id="PTHR30487:SF0">
    <property type="entry name" value="PREPILIN LEADER PEPTIDASE_N-METHYLTRANSFERASE-RELATED"/>
    <property type="match status" value="1"/>
</dbReference>
<organism evidence="10 11">
    <name type="scientific">Candidatus Fimihabitans intestinipullorum</name>
    <dbReference type="NCBI Taxonomy" id="2840820"/>
    <lineage>
        <taxon>Bacteria</taxon>
        <taxon>Bacillati</taxon>
        <taxon>Mycoplasmatota</taxon>
        <taxon>Mycoplasmatota incertae sedis</taxon>
        <taxon>Candidatus Fimihabitans</taxon>
    </lineage>
</organism>
<feature type="transmembrane region" description="Helical" evidence="7">
    <location>
        <begin position="6"/>
        <end position="23"/>
    </location>
</feature>
<dbReference type="InterPro" id="IPR000045">
    <property type="entry name" value="Prepilin_IV_endopep_pep"/>
</dbReference>
<evidence type="ECO:0000256" key="3">
    <source>
        <dbReference type="ARBA" id="ARBA00022475"/>
    </source>
</evidence>
<evidence type="ECO:0000256" key="5">
    <source>
        <dbReference type="ARBA" id="ARBA00022989"/>
    </source>
</evidence>
<feature type="domain" description="Prepilin peptidase A24 N-terminal" evidence="9">
    <location>
        <begin position="11"/>
        <end position="93"/>
    </location>
</feature>
<keyword evidence="6 7" id="KW-0472">Membrane</keyword>
<comment type="caution">
    <text evidence="10">The sequence shown here is derived from an EMBL/GenBank/DDBJ whole genome shotgun (WGS) entry which is preliminary data.</text>
</comment>
<protein>
    <submittedName>
        <fullName evidence="10">Prepilin peptidase</fullName>
    </submittedName>
</protein>
<keyword evidence="4 7" id="KW-0812">Transmembrane</keyword>
<dbReference type="EMBL" id="DVML01000008">
    <property type="protein sequence ID" value="HIU22200.1"/>
    <property type="molecule type" value="Genomic_DNA"/>
</dbReference>
<dbReference type="GO" id="GO:0005886">
    <property type="term" value="C:plasma membrane"/>
    <property type="evidence" value="ECO:0007669"/>
    <property type="project" value="UniProtKB-SubCell"/>
</dbReference>
<accession>A0A9D1HVW5</accession>
<evidence type="ECO:0000256" key="2">
    <source>
        <dbReference type="ARBA" id="ARBA00005801"/>
    </source>
</evidence>
<reference evidence="10" key="1">
    <citation type="submission" date="2020-10" db="EMBL/GenBank/DDBJ databases">
        <authorList>
            <person name="Gilroy R."/>
        </authorList>
    </citation>
    <scope>NUCLEOTIDE SEQUENCE</scope>
    <source>
        <strain evidence="10">CHK197-8231</strain>
    </source>
</reference>
<evidence type="ECO:0000313" key="11">
    <source>
        <dbReference type="Proteomes" id="UP000824087"/>
    </source>
</evidence>
<sequence>MEVYYIVVFFILGTIMASFFNVVGSRRANGQSIVSPRSHCTKCGHVLKPIELIPIFSFLIQGGKCKACKTKLSWIYPIHEFCTGALYALSFYQYGFSIDFAIALTFVSMLSIVFISDYESMIILDEVLAIGAVLLIIEYCIRDGINDTCYYILSGCIAFGIMYLLKLFGDFLFQKESMGGGDIKLLFVFGLVLGFQMSVVAIFLAALIGLPIALIVTYKKQTNIIAFGPFLIIAALILYFTHFSWNQLVAFLIA</sequence>
<dbReference type="GO" id="GO:0004190">
    <property type="term" value="F:aspartic-type endopeptidase activity"/>
    <property type="evidence" value="ECO:0007669"/>
    <property type="project" value="InterPro"/>
</dbReference>
<evidence type="ECO:0000256" key="1">
    <source>
        <dbReference type="ARBA" id="ARBA00004651"/>
    </source>
</evidence>
<proteinExistence type="inferred from homology"/>
<evidence type="ECO:0000256" key="7">
    <source>
        <dbReference type="SAM" id="Phobius"/>
    </source>
</evidence>
<evidence type="ECO:0000259" key="8">
    <source>
        <dbReference type="Pfam" id="PF01478"/>
    </source>
</evidence>
<reference evidence="10" key="2">
    <citation type="journal article" date="2021" name="PeerJ">
        <title>Extensive microbial diversity within the chicken gut microbiome revealed by metagenomics and culture.</title>
        <authorList>
            <person name="Gilroy R."/>
            <person name="Ravi A."/>
            <person name="Getino M."/>
            <person name="Pursley I."/>
            <person name="Horton D.L."/>
            <person name="Alikhan N.F."/>
            <person name="Baker D."/>
            <person name="Gharbi K."/>
            <person name="Hall N."/>
            <person name="Watson M."/>
            <person name="Adriaenssens E.M."/>
            <person name="Foster-Nyarko E."/>
            <person name="Jarju S."/>
            <person name="Secka A."/>
            <person name="Antonio M."/>
            <person name="Oren A."/>
            <person name="Chaudhuri R.R."/>
            <person name="La Ragione R."/>
            <person name="Hildebrand F."/>
            <person name="Pallen M.J."/>
        </authorList>
    </citation>
    <scope>NUCLEOTIDE SEQUENCE</scope>
    <source>
        <strain evidence="10">CHK197-8231</strain>
    </source>
</reference>
<keyword evidence="3" id="KW-1003">Cell membrane</keyword>
<gene>
    <name evidence="10" type="ORF">IAD49_01325</name>
</gene>
<dbReference type="InterPro" id="IPR050882">
    <property type="entry name" value="Prepilin_peptidase/N-MTase"/>
</dbReference>
<comment type="similarity">
    <text evidence="2">Belongs to the peptidase A24 family.</text>
</comment>
<feature type="transmembrane region" description="Helical" evidence="7">
    <location>
        <begin position="121"/>
        <end position="141"/>
    </location>
</feature>
<name>A0A9D1HVW5_9BACT</name>
<dbReference type="Proteomes" id="UP000824087">
    <property type="component" value="Unassembled WGS sequence"/>
</dbReference>
<feature type="transmembrane region" description="Helical" evidence="7">
    <location>
        <begin position="96"/>
        <end position="115"/>
    </location>
</feature>
<dbReference type="Pfam" id="PF06750">
    <property type="entry name" value="A24_N_bact"/>
    <property type="match status" value="1"/>
</dbReference>
<comment type="subcellular location">
    <subcellularLocation>
        <location evidence="1">Cell membrane</location>
        <topology evidence="1">Multi-pass membrane protein</topology>
    </subcellularLocation>
</comment>
<feature type="domain" description="Prepilin type IV endopeptidase peptidase" evidence="8">
    <location>
        <begin position="105"/>
        <end position="214"/>
    </location>
</feature>
<dbReference type="Gene3D" id="1.20.120.1220">
    <property type="match status" value="1"/>
</dbReference>
<dbReference type="PANTHER" id="PTHR30487">
    <property type="entry name" value="TYPE 4 PREPILIN-LIKE PROTEINS LEADER PEPTIDE-PROCESSING ENZYME"/>
    <property type="match status" value="1"/>
</dbReference>
<feature type="transmembrane region" description="Helical" evidence="7">
    <location>
        <begin position="148"/>
        <end position="165"/>
    </location>
</feature>
<evidence type="ECO:0000259" key="9">
    <source>
        <dbReference type="Pfam" id="PF06750"/>
    </source>
</evidence>
<evidence type="ECO:0000313" key="10">
    <source>
        <dbReference type="EMBL" id="HIU22200.1"/>
    </source>
</evidence>
<dbReference type="AlphaFoldDB" id="A0A9D1HVW5"/>
<feature type="transmembrane region" description="Helical" evidence="7">
    <location>
        <begin position="224"/>
        <end position="245"/>
    </location>
</feature>
<feature type="transmembrane region" description="Helical" evidence="7">
    <location>
        <begin position="185"/>
        <end position="212"/>
    </location>
</feature>
<dbReference type="Pfam" id="PF01478">
    <property type="entry name" value="Peptidase_A24"/>
    <property type="match status" value="1"/>
</dbReference>
<evidence type="ECO:0000256" key="6">
    <source>
        <dbReference type="ARBA" id="ARBA00023136"/>
    </source>
</evidence>
<keyword evidence="5 7" id="KW-1133">Transmembrane helix</keyword>
<dbReference type="InterPro" id="IPR010627">
    <property type="entry name" value="Prepilin_pept_A24_N"/>
</dbReference>
<dbReference type="GO" id="GO:0006465">
    <property type="term" value="P:signal peptide processing"/>
    <property type="evidence" value="ECO:0007669"/>
    <property type="project" value="TreeGrafter"/>
</dbReference>
<evidence type="ECO:0000256" key="4">
    <source>
        <dbReference type="ARBA" id="ARBA00022692"/>
    </source>
</evidence>